<dbReference type="AlphaFoldDB" id="A0A2K1PGF2"/>
<evidence type="ECO:0008006" key="3">
    <source>
        <dbReference type="Google" id="ProtNLM"/>
    </source>
</evidence>
<dbReference type="Proteomes" id="UP000236199">
    <property type="component" value="Unassembled WGS sequence"/>
</dbReference>
<gene>
    <name evidence="1" type="ORF">X928_02205</name>
</gene>
<evidence type="ECO:0000313" key="1">
    <source>
        <dbReference type="EMBL" id="PNS01849.1"/>
    </source>
</evidence>
<dbReference type="RefSeq" id="WP_103078259.1">
    <property type="nucleotide sequence ID" value="NZ_AZRM01000010.1"/>
</dbReference>
<accession>A0A2K1PGF2</accession>
<keyword evidence="2" id="KW-1185">Reference proteome</keyword>
<protein>
    <recommendedName>
        <fullName evidence="3">DNA polymerase III subunit delta</fullName>
    </recommendedName>
</protein>
<sequence length="348" mass="41093">MSNSFFYDTIEKIQSKIDDIKATSMCFVSEDNFILYNFRDNLLNSVSAFNKLDTLIIKPVGGNIKIEQVRDVEEFLMYKPNYAKVKVVFFEDIDRLNIEAANAALKLIEEPPEYALVFGATTRWNYLLPTLKSRFIRYDLSIPSVLIENINSKYGEIAIYFNFFRYYDSRVLLFLNEEETDVSRIKEVVERIVNSSAKNVDELLSNFKLSLDFPENKLKFSLSYYKLWNILINSNDKEFFYLIKNISKIKNDVENLSFLRNISTLGAILLRDAMVFLNSSKWKYFWNNSLVYFFGLNEHIVDVDIEQIKDTVSYMNRISTMRVANFNFEMETFTHFFRIKRCFIKAIK</sequence>
<dbReference type="EMBL" id="AZRM01000010">
    <property type="protein sequence ID" value="PNS01849.1"/>
    <property type="molecule type" value="Genomic_DNA"/>
</dbReference>
<dbReference type="Gene3D" id="3.40.50.300">
    <property type="entry name" value="P-loop containing nucleotide triphosphate hydrolases"/>
    <property type="match status" value="1"/>
</dbReference>
<evidence type="ECO:0000313" key="2">
    <source>
        <dbReference type="Proteomes" id="UP000236199"/>
    </source>
</evidence>
<reference evidence="1 2" key="1">
    <citation type="submission" date="2013-12" db="EMBL/GenBank/DDBJ databases">
        <title>Comparative genomics of Petrotoga isolates.</title>
        <authorList>
            <person name="Nesbo C.L."/>
            <person name="Charchuk R."/>
            <person name="Chow K."/>
        </authorList>
    </citation>
    <scope>NUCLEOTIDE SEQUENCE [LARGE SCALE GENOMIC DNA]</scope>
    <source>
        <strain evidence="1 2">DSM 10691</strain>
    </source>
</reference>
<dbReference type="InterPro" id="IPR027417">
    <property type="entry name" value="P-loop_NTPase"/>
</dbReference>
<comment type="caution">
    <text evidence="1">The sequence shown here is derived from an EMBL/GenBank/DDBJ whole genome shotgun (WGS) entry which is preliminary data.</text>
</comment>
<organism evidence="1 2">
    <name type="scientific">Petrotoga miotherma DSM 10691</name>
    <dbReference type="NCBI Taxonomy" id="1434326"/>
    <lineage>
        <taxon>Bacteria</taxon>
        <taxon>Thermotogati</taxon>
        <taxon>Thermotogota</taxon>
        <taxon>Thermotogae</taxon>
        <taxon>Petrotogales</taxon>
        <taxon>Petrotogaceae</taxon>
        <taxon>Petrotoga</taxon>
    </lineage>
</organism>
<dbReference type="SUPFAM" id="SSF52540">
    <property type="entry name" value="P-loop containing nucleoside triphosphate hydrolases"/>
    <property type="match status" value="1"/>
</dbReference>
<dbReference type="Pfam" id="PF13177">
    <property type="entry name" value="DNA_pol3_delta2"/>
    <property type="match status" value="1"/>
</dbReference>
<name>A0A2K1PGF2_9BACT</name>
<dbReference type="OrthoDB" id="9810148at2"/>
<proteinExistence type="predicted"/>